<comment type="caution">
    <text evidence="2">The sequence shown here is derived from an EMBL/GenBank/DDBJ whole genome shotgun (WGS) entry which is preliminary data.</text>
</comment>
<name>A0A554SHD1_9ACTN</name>
<sequence length="1016" mass="104623">MSSLARFSLRNRAFVGLSTVIVAIFGFVSLTSLKLELIPSLELPVMAVVTTDPGSSPEVVDQQITEPVETAVRAISGVAGTNATSSSGVSTVLVELDYGTDLGQARQDLTNRLNGPAAGLPDGVSPEVFAGSVDDFPVIQLSVASDDDLSTLSASVQDEVVPVLSDLDGVREVTVSGAPTQQVRIVPDQAALAAAGLDAQSIGTALENNGSLVPAGALTEGDSTLTVQVGTQFSDVEDLTALPVVGAQQPTTLGQVAEVSLDDAAASSISRTDGRPSISIGITKTPDGNTVDISHQVQDVFGDIESAVGNGASVDVVFDQAPFIEKSVEDLTVEGALGLVFAIVVILIFLLSLRSTLVTAISIPLSLLLAFIGLYVGGYSLNILTLGALTVAIGRVVDDSIVVIENIKRHLSYGTAKFEAIVTGVKEVAGAITSATLATAAVFLPIAVVGGQVGELFRPFALTVSLALLASLVVALTIVPVIAGWFLKPVEQPKTMEEIEDEERDGFLQRLYLPVLHRTNAHPVITLVVAVAILAGTVALSPLMKTNFLGDTGQNTVAITQELDPGASLARQDEAATQVEEALADVDGVETVQTTVGSGEGIMAIAGSSDASFSVTTDEDADQEAVQGRIREAIDGLEDVGRVNLDASGGFGSSLDVVVTADDPETLEEAGDQVLGAVQDIDGAQDVTSNASGEQPIVSVTLDQAAAAQAGLDESALAGIVASALQPVPLGTVVLDGERRDAVLAMGEVPQGVDALRQTPLAEGVTLGQIANVEEVLVPTTVTRLDGDRSITVSTTPESDDLGSVTSALQSAVDGLDLPDGAEATIGGVAADQDEAFAQLGLALLLAVLIVYLIMVGTFRSLIQPLILLVSIPFAATGSIGLLVATGIPLGVPSLIGMLMLIGIVVTNAIVLIDLVNQYRERGLDAREAVEEGARHRLRPILMTSLATIGALTPMAFGLTGGSAFISQPLAIVVIGGLITSTLLTLVLVPVLYLLVERLRDRLARRRQSGSVTAAI</sequence>
<dbReference type="PANTHER" id="PTHR32063">
    <property type="match status" value="1"/>
</dbReference>
<keyword evidence="1" id="KW-0812">Transmembrane</keyword>
<dbReference type="SUPFAM" id="SSF82693">
    <property type="entry name" value="Multidrug efflux transporter AcrB pore domain, PN1, PN2, PC1 and PC2 subdomains"/>
    <property type="match status" value="3"/>
</dbReference>
<dbReference type="Proteomes" id="UP000316988">
    <property type="component" value="Unassembled WGS sequence"/>
</dbReference>
<keyword evidence="3" id="KW-1185">Reference proteome</keyword>
<reference evidence="2 3" key="1">
    <citation type="submission" date="2019-07" db="EMBL/GenBank/DDBJ databases">
        <authorList>
            <person name="Zhao L.H."/>
        </authorList>
    </citation>
    <scope>NUCLEOTIDE SEQUENCE [LARGE SCALE GENOMIC DNA]</scope>
    <source>
        <strain evidence="2 3">Co35</strain>
    </source>
</reference>
<dbReference type="SUPFAM" id="SSF82866">
    <property type="entry name" value="Multidrug efflux transporter AcrB transmembrane domain"/>
    <property type="match status" value="2"/>
</dbReference>
<feature type="transmembrane region" description="Helical" evidence="1">
    <location>
        <begin position="460"/>
        <end position="487"/>
    </location>
</feature>
<proteinExistence type="predicted"/>
<protein>
    <submittedName>
        <fullName evidence="2">Efflux RND transporter permease subunit</fullName>
    </submittedName>
</protein>
<dbReference type="Gene3D" id="3.30.2090.10">
    <property type="entry name" value="Multidrug efflux transporter AcrB TolC docking domain, DN and DC subdomains"/>
    <property type="match status" value="2"/>
</dbReference>
<feature type="transmembrane region" description="Helical" evidence="1">
    <location>
        <begin position="866"/>
        <end position="888"/>
    </location>
</feature>
<feature type="transmembrane region" description="Helical" evidence="1">
    <location>
        <begin position="357"/>
        <end position="377"/>
    </location>
</feature>
<dbReference type="PANTHER" id="PTHR32063:SF0">
    <property type="entry name" value="SWARMING MOTILITY PROTEIN SWRC"/>
    <property type="match status" value="1"/>
</dbReference>
<dbReference type="OrthoDB" id="3306666at2"/>
<dbReference type="PRINTS" id="PR00702">
    <property type="entry name" value="ACRIFLAVINRP"/>
</dbReference>
<dbReference type="Gene3D" id="1.20.1640.10">
    <property type="entry name" value="Multidrug efflux transporter AcrB transmembrane domain"/>
    <property type="match status" value="2"/>
</dbReference>
<keyword evidence="1" id="KW-1133">Transmembrane helix</keyword>
<feature type="transmembrane region" description="Helical" evidence="1">
    <location>
        <begin position="383"/>
        <end position="407"/>
    </location>
</feature>
<evidence type="ECO:0000313" key="2">
    <source>
        <dbReference type="EMBL" id="TSD65750.1"/>
    </source>
</evidence>
<dbReference type="GO" id="GO:0042910">
    <property type="term" value="F:xenobiotic transmembrane transporter activity"/>
    <property type="evidence" value="ECO:0007669"/>
    <property type="project" value="TreeGrafter"/>
</dbReference>
<feature type="transmembrane region" description="Helical" evidence="1">
    <location>
        <begin position="524"/>
        <end position="544"/>
    </location>
</feature>
<feature type="transmembrane region" description="Helical" evidence="1">
    <location>
        <begin position="331"/>
        <end position="350"/>
    </location>
</feature>
<dbReference type="Gene3D" id="3.30.70.1320">
    <property type="entry name" value="Multidrug efflux transporter AcrB pore domain like"/>
    <property type="match status" value="1"/>
</dbReference>
<evidence type="ECO:0000313" key="3">
    <source>
        <dbReference type="Proteomes" id="UP000316988"/>
    </source>
</evidence>
<evidence type="ECO:0000256" key="1">
    <source>
        <dbReference type="SAM" id="Phobius"/>
    </source>
</evidence>
<keyword evidence="1" id="KW-0472">Membrane</keyword>
<feature type="transmembrane region" description="Helical" evidence="1">
    <location>
        <begin position="12"/>
        <end position="33"/>
    </location>
</feature>
<feature type="transmembrane region" description="Helical" evidence="1">
    <location>
        <begin position="971"/>
        <end position="996"/>
    </location>
</feature>
<dbReference type="Gene3D" id="3.30.70.1440">
    <property type="entry name" value="Multidrug efflux transporter AcrB pore domain"/>
    <property type="match status" value="1"/>
</dbReference>
<feature type="transmembrane region" description="Helical" evidence="1">
    <location>
        <begin position="428"/>
        <end position="448"/>
    </location>
</feature>
<organism evidence="2 3">
    <name type="scientific">Aeromicrobium piscarium</name>
    <dbReference type="NCBI Taxonomy" id="2590901"/>
    <lineage>
        <taxon>Bacteria</taxon>
        <taxon>Bacillati</taxon>
        <taxon>Actinomycetota</taxon>
        <taxon>Actinomycetes</taxon>
        <taxon>Propionibacteriales</taxon>
        <taxon>Nocardioidaceae</taxon>
        <taxon>Aeromicrobium</taxon>
    </lineage>
</organism>
<dbReference type="EMBL" id="VLNT01000002">
    <property type="protein sequence ID" value="TSD65750.1"/>
    <property type="molecule type" value="Genomic_DNA"/>
</dbReference>
<dbReference type="AlphaFoldDB" id="A0A554SHD1"/>
<dbReference type="Pfam" id="PF00873">
    <property type="entry name" value="ACR_tran"/>
    <property type="match status" value="1"/>
</dbReference>
<dbReference type="RefSeq" id="WP_143911979.1">
    <property type="nucleotide sequence ID" value="NZ_VLNT01000002.1"/>
</dbReference>
<dbReference type="SUPFAM" id="SSF82714">
    <property type="entry name" value="Multidrug efflux transporter AcrB TolC docking domain, DN and DC subdomains"/>
    <property type="match status" value="2"/>
</dbReference>
<dbReference type="Gene3D" id="3.30.70.1430">
    <property type="entry name" value="Multidrug efflux transporter AcrB pore domain"/>
    <property type="match status" value="2"/>
</dbReference>
<dbReference type="InterPro" id="IPR027463">
    <property type="entry name" value="AcrB_DN_DC_subdom"/>
</dbReference>
<feature type="transmembrane region" description="Helical" evidence="1">
    <location>
        <begin position="836"/>
        <end position="854"/>
    </location>
</feature>
<gene>
    <name evidence="2" type="ORF">FNM00_04855</name>
</gene>
<accession>A0A554SHD1</accession>
<feature type="transmembrane region" description="Helical" evidence="1">
    <location>
        <begin position="938"/>
        <end position="959"/>
    </location>
</feature>
<feature type="transmembrane region" description="Helical" evidence="1">
    <location>
        <begin position="894"/>
        <end position="917"/>
    </location>
</feature>
<dbReference type="InterPro" id="IPR001036">
    <property type="entry name" value="Acrflvin-R"/>
</dbReference>
<dbReference type="GO" id="GO:0005886">
    <property type="term" value="C:plasma membrane"/>
    <property type="evidence" value="ECO:0007669"/>
    <property type="project" value="TreeGrafter"/>
</dbReference>